<dbReference type="STRING" id="1547922.ISF6_1216"/>
<feature type="region of interest" description="Disordered" evidence="1">
    <location>
        <begin position="392"/>
        <end position="413"/>
    </location>
</feature>
<proteinExistence type="predicted"/>
<protein>
    <submittedName>
        <fullName evidence="2">Uncharacterized protein</fullName>
    </submittedName>
</protein>
<comment type="caution">
    <text evidence="2">The sequence shown here is derived from an EMBL/GenBank/DDBJ whole genome shotgun (WGS) entry which is preliminary data.</text>
</comment>
<accession>A0A0K8NYJ4</accession>
<sequence>MHAAALAAHRFGYAETSLRPLAADPRGWVLAQFDAPAPLDPRGLAGTAEIAPLTRAVLQAALGALPAAETRAEARARRGTGPAPSETAPSMASPAADRAAPAAAAAPAPTPPAEALAPRAALRRANLAAWQRRWQQVIDTPTPVAERWQLFWSNHFSIAATKGATLGLVAPYEREAIRPHAFGRFAELLRAATLHAGMLLYLDNAQSIGPGSPAGRRRARGLNENLARELLELHTVGVHGGYDQRDVTELARLLTGWTVRRGEGLAVVFEPARHEPGPKTVLGRRYEEGPQAVDRLCEDLARHPATARFLATKLVRHFVADEPPAALVDAVAAAHLRHDGELRRVAAALFEHPLAWDTERPGRFKRPEELLLSAHRLLKLPLTRPERTAQDLAEMGQPPDRAPSPQGWPDGDADWLAPDALWKRVQWAAGMAERHGDLADARRLAALAWGEDLGEPTRRELDRAASGGQALALLLASPEFQRR</sequence>
<dbReference type="InterPro" id="IPR014917">
    <property type="entry name" value="DUF1800"/>
</dbReference>
<evidence type="ECO:0000313" key="3">
    <source>
        <dbReference type="Proteomes" id="UP000037660"/>
    </source>
</evidence>
<dbReference type="RefSeq" id="WP_054019497.1">
    <property type="nucleotide sequence ID" value="NZ_BBYR01000023.1"/>
</dbReference>
<feature type="region of interest" description="Disordered" evidence="1">
    <location>
        <begin position="69"/>
        <end position="114"/>
    </location>
</feature>
<organism evidence="2 3">
    <name type="scientific">Piscinibacter sakaiensis</name>
    <name type="common">Ideonella sakaiensis</name>
    <dbReference type="NCBI Taxonomy" id="1547922"/>
    <lineage>
        <taxon>Bacteria</taxon>
        <taxon>Pseudomonadati</taxon>
        <taxon>Pseudomonadota</taxon>
        <taxon>Betaproteobacteria</taxon>
        <taxon>Burkholderiales</taxon>
        <taxon>Sphaerotilaceae</taxon>
        <taxon>Piscinibacter</taxon>
    </lineage>
</organism>
<evidence type="ECO:0000256" key="1">
    <source>
        <dbReference type="SAM" id="MobiDB-lite"/>
    </source>
</evidence>
<dbReference type="EMBL" id="BBYR01000023">
    <property type="protein sequence ID" value="GAP35443.1"/>
    <property type="molecule type" value="Genomic_DNA"/>
</dbReference>
<name>A0A0K8NYJ4_PISS1</name>
<dbReference type="OrthoDB" id="9772295at2"/>
<gene>
    <name evidence="2" type="ORF">ISF6_1216</name>
</gene>
<reference evidence="3" key="1">
    <citation type="submission" date="2015-07" db="EMBL/GenBank/DDBJ databases">
        <title>Discovery of a poly(ethylene terephthalate assimilation.</title>
        <authorList>
            <person name="Yoshida S."/>
            <person name="Hiraga K."/>
            <person name="Takehana T."/>
            <person name="Taniguchi I."/>
            <person name="Yamaji H."/>
            <person name="Maeda Y."/>
            <person name="Toyohara K."/>
            <person name="Miyamoto K."/>
            <person name="Kimura Y."/>
            <person name="Oda K."/>
        </authorList>
    </citation>
    <scope>NUCLEOTIDE SEQUENCE [LARGE SCALE GENOMIC DNA]</scope>
    <source>
        <strain evidence="3">NBRC 110686 / TISTR 2288 / 201-F6</strain>
    </source>
</reference>
<dbReference type="AlphaFoldDB" id="A0A0K8NYJ4"/>
<dbReference type="Pfam" id="PF08811">
    <property type="entry name" value="DUF1800"/>
    <property type="match status" value="1"/>
</dbReference>
<keyword evidence="3" id="KW-1185">Reference proteome</keyword>
<reference evidence="2 3" key="2">
    <citation type="journal article" date="2016" name="Science">
        <title>A bacterium that degrades and assimilates poly(ethylene terephthalate).</title>
        <authorList>
            <person name="Yoshida S."/>
            <person name="Hiraga K."/>
            <person name="Takehana T."/>
            <person name="Taniguchi I."/>
            <person name="Yamaji H."/>
            <person name="Maeda Y."/>
            <person name="Toyohara K."/>
            <person name="Miyamoto K."/>
            <person name="Kimura Y."/>
            <person name="Oda K."/>
        </authorList>
    </citation>
    <scope>NUCLEOTIDE SEQUENCE [LARGE SCALE GENOMIC DNA]</scope>
    <source>
        <strain evidence="3">NBRC 110686 / TISTR 2288 / 201-F6</strain>
    </source>
</reference>
<evidence type="ECO:0000313" key="2">
    <source>
        <dbReference type="EMBL" id="GAP35443.1"/>
    </source>
</evidence>
<feature type="compositionally biased region" description="Low complexity" evidence="1">
    <location>
        <begin position="79"/>
        <end position="114"/>
    </location>
</feature>
<dbReference type="Proteomes" id="UP000037660">
    <property type="component" value="Unassembled WGS sequence"/>
</dbReference>